<evidence type="ECO:0000313" key="3">
    <source>
        <dbReference type="Proteomes" id="UP001194746"/>
    </source>
</evidence>
<organism evidence="2 3">
    <name type="scientific">Aspergillus nanangensis</name>
    <dbReference type="NCBI Taxonomy" id="2582783"/>
    <lineage>
        <taxon>Eukaryota</taxon>
        <taxon>Fungi</taxon>
        <taxon>Dikarya</taxon>
        <taxon>Ascomycota</taxon>
        <taxon>Pezizomycotina</taxon>
        <taxon>Eurotiomycetes</taxon>
        <taxon>Eurotiomycetidae</taxon>
        <taxon>Eurotiales</taxon>
        <taxon>Aspergillaceae</taxon>
        <taxon>Aspergillus</taxon>
        <taxon>Aspergillus subgen. Circumdati</taxon>
    </lineage>
</organism>
<protein>
    <recommendedName>
        <fullName evidence="4">RING finger domain protein</fullName>
    </recommendedName>
</protein>
<dbReference type="AlphaFoldDB" id="A0AAD4CSA5"/>
<dbReference type="PANTHER" id="PTHR28042">
    <property type="entry name" value="E3 UBIQUITIN-PROTEIN LIGASE COMPLEX SLX5-SLX8 SUBUNIT SLX5"/>
    <property type="match status" value="1"/>
</dbReference>
<feature type="compositionally biased region" description="Acidic residues" evidence="1">
    <location>
        <begin position="174"/>
        <end position="187"/>
    </location>
</feature>
<reference evidence="2" key="1">
    <citation type="journal article" date="2019" name="Beilstein J. Org. Chem.">
        <title>Nanangenines: drimane sesquiterpenoids as the dominant metabolite cohort of a novel Australian fungus, Aspergillus nanangensis.</title>
        <authorList>
            <person name="Lacey H.J."/>
            <person name="Gilchrist C.L.M."/>
            <person name="Crombie A."/>
            <person name="Kalaitzis J.A."/>
            <person name="Vuong D."/>
            <person name="Rutledge P.J."/>
            <person name="Turner P."/>
            <person name="Pitt J.I."/>
            <person name="Lacey E."/>
            <person name="Chooi Y.H."/>
            <person name="Piggott A.M."/>
        </authorList>
    </citation>
    <scope>NUCLEOTIDE SEQUENCE</scope>
    <source>
        <strain evidence="2">MST-FP2251</strain>
    </source>
</reference>
<evidence type="ECO:0000256" key="1">
    <source>
        <dbReference type="SAM" id="MobiDB-lite"/>
    </source>
</evidence>
<evidence type="ECO:0008006" key="4">
    <source>
        <dbReference type="Google" id="ProtNLM"/>
    </source>
</evidence>
<name>A0AAD4CSA5_ASPNN</name>
<comment type="caution">
    <text evidence="2">The sequence shown here is derived from an EMBL/GenBank/DDBJ whole genome shotgun (WGS) entry which is preliminary data.</text>
</comment>
<dbReference type="GO" id="GO:0033768">
    <property type="term" value="C:SUMO-targeted ubiquitin ligase complex"/>
    <property type="evidence" value="ECO:0007669"/>
    <property type="project" value="TreeGrafter"/>
</dbReference>
<accession>A0AAD4CSA5</accession>
<dbReference type="EMBL" id="VCAU01000016">
    <property type="protein sequence ID" value="KAF9891789.1"/>
    <property type="molecule type" value="Genomic_DNA"/>
</dbReference>
<feature type="region of interest" description="Disordered" evidence="1">
    <location>
        <begin position="34"/>
        <end position="160"/>
    </location>
</feature>
<feature type="compositionally biased region" description="Basic and acidic residues" evidence="1">
    <location>
        <begin position="51"/>
        <end position="81"/>
    </location>
</feature>
<sequence length="385" mass="42909">MTSTNGEASSTSAAFAFPSFASSSFPPLLPFPSWPSGFPFDMNNDPGVEIMDTRPRKLELQRSRREIPESSQSGREHRPRNGEPSSTHHPLMLPTMLPPPSRYPGDGYDHRRPAMSSTHPDNEVIDLTNDPDSPPQRSEQHQHQHQTTSNHASRQQRLPRFPREIMTEVVHLDSDDDDYDDGEEEQIPIDVPSSPEVQFVGSNVRSAPLPPPPRNRNRAPAFMAPMLQMLRYLPSNTSRSEGGLTSAYRWPHPQDINSFLIGERAVDLTINLDVEGYHVPSPGIDRRSTYKPPSPPPEGFTRTVGEDDLVCCPNCDAELGTGDEIKKQIWVAKQCGHVYCGECTTNRSKSNAKKTSQKVNPFSKCQVAGCGKPISAPRSMFQIYL</sequence>
<dbReference type="InterPro" id="IPR038886">
    <property type="entry name" value="E3_SLX5/Rfp1"/>
</dbReference>
<proteinExistence type="predicted"/>
<dbReference type="Proteomes" id="UP001194746">
    <property type="component" value="Unassembled WGS sequence"/>
</dbReference>
<evidence type="ECO:0000313" key="2">
    <source>
        <dbReference type="EMBL" id="KAF9891789.1"/>
    </source>
</evidence>
<feature type="region of interest" description="Disordered" evidence="1">
    <location>
        <begin position="173"/>
        <end position="196"/>
    </location>
</feature>
<dbReference type="GO" id="GO:0004842">
    <property type="term" value="F:ubiquitin-protein transferase activity"/>
    <property type="evidence" value="ECO:0007669"/>
    <property type="project" value="TreeGrafter"/>
</dbReference>
<keyword evidence="3" id="KW-1185">Reference proteome</keyword>
<dbReference type="PANTHER" id="PTHR28042:SF1">
    <property type="entry name" value="E3 UBIQUITIN-PROTEIN LIGASE COMPLEX SLX5-SLX8 SUBUNIT SLX5"/>
    <property type="match status" value="1"/>
</dbReference>
<reference evidence="2" key="2">
    <citation type="submission" date="2020-02" db="EMBL/GenBank/DDBJ databases">
        <authorList>
            <person name="Gilchrist C.L.M."/>
            <person name="Chooi Y.-H."/>
        </authorList>
    </citation>
    <scope>NUCLEOTIDE SEQUENCE</scope>
    <source>
        <strain evidence="2">MST-FP2251</strain>
    </source>
</reference>
<feature type="compositionally biased region" description="Polar residues" evidence="1">
    <location>
        <begin position="147"/>
        <end position="156"/>
    </location>
</feature>
<gene>
    <name evidence="2" type="ORF">FE257_003270</name>
</gene>